<keyword evidence="3" id="KW-1185">Reference proteome</keyword>
<dbReference type="Pfam" id="PF05235">
    <property type="entry name" value="CHAD"/>
    <property type="match status" value="1"/>
</dbReference>
<name>A0ABU5TJ79_9CYAN</name>
<protein>
    <submittedName>
        <fullName evidence="2">CHAD domain-containing protein</fullName>
    </submittedName>
</protein>
<dbReference type="PANTHER" id="PTHR39339">
    <property type="entry name" value="SLR1444 PROTEIN"/>
    <property type="match status" value="1"/>
</dbReference>
<dbReference type="Proteomes" id="UP001301388">
    <property type="component" value="Unassembled WGS sequence"/>
</dbReference>
<evidence type="ECO:0000259" key="1">
    <source>
        <dbReference type="PROSITE" id="PS51708"/>
    </source>
</evidence>
<evidence type="ECO:0000313" key="3">
    <source>
        <dbReference type="Proteomes" id="UP001301388"/>
    </source>
</evidence>
<accession>A0ABU5TJ79</accession>
<dbReference type="Gene3D" id="1.40.20.10">
    <property type="entry name" value="CHAD domain"/>
    <property type="match status" value="1"/>
</dbReference>
<comment type="caution">
    <text evidence="2">The sequence shown here is derived from an EMBL/GenBank/DDBJ whole genome shotgun (WGS) entry which is preliminary data.</text>
</comment>
<sequence length="154" mass="18113">MKEHQFDLSVLLGDYAHQIIHQNFQKVIDQEKSVVKDKDIEPLHQMRVGMRKLRTAIQVFDNAIALPKEVNNSSIGKIARSLGETRDLDVLQQALIDRYQPLLSKAEESKFDTVIKHIHQKRTQSFQKLQKTLNGDRYQTLKQEIQDWLYFKRV</sequence>
<dbReference type="EMBL" id="JAYGIE010000056">
    <property type="protein sequence ID" value="MEA5478083.1"/>
    <property type="molecule type" value="Genomic_DNA"/>
</dbReference>
<dbReference type="InterPro" id="IPR007899">
    <property type="entry name" value="CHAD_dom"/>
</dbReference>
<organism evidence="2 3">
    <name type="scientific">Pseudanabaena galeata UHCC 0370</name>
    <dbReference type="NCBI Taxonomy" id="3110310"/>
    <lineage>
        <taxon>Bacteria</taxon>
        <taxon>Bacillati</taxon>
        <taxon>Cyanobacteriota</taxon>
        <taxon>Cyanophyceae</taxon>
        <taxon>Pseudanabaenales</taxon>
        <taxon>Pseudanabaenaceae</taxon>
        <taxon>Pseudanabaena</taxon>
    </lineage>
</organism>
<reference evidence="2 3" key="1">
    <citation type="submission" date="2023-12" db="EMBL/GenBank/DDBJ databases">
        <title>Baltic Sea Cyanobacteria.</title>
        <authorList>
            <person name="Delbaje E."/>
            <person name="Fewer D.P."/>
            <person name="Shishido T.K."/>
        </authorList>
    </citation>
    <scope>NUCLEOTIDE SEQUENCE [LARGE SCALE GENOMIC DNA]</scope>
    <source>
        <strain evidence="2 3">UHCC 0370</strain>
    </source>
</reference>
<dbReference type="RefSeq" id="WP_323261651.1">
    <property type="nucleotide sequence ID" value="NZ_JAYGIE010000056.1"/>
</dbReference>
<proteinExistence type="predicted"/>
<dbReference type="PANTHER" id="PTHR39339:SF1">
    <property type="entry name" value="CHAD DOMAIN-CONTAINING PROTEIN"/>
    <property type="match status" value="1"/>
</dbReference>
<dbReference type="InterPro" id="IPR038186">
    <property type="entry name" value="CHAD_dom_sf"/>
</dbReference>
<evidence type="ECO:0000313" key="2">
    <source>
        <dbReference type="EMBL" id="MEA5478083.1"/>
    </source>
</evidence>
<feature type="domain" description="CHAD" evidence="1">
    <location>
        <begin position="9"/>
        <end position="154"/>
    </location>
</feature>
<dbReference type="PROSITE" id="PS51708">
    <property type="entry name" value="CHAD"/>
    <property type="match status" value="1"/>
</dbReference>
<gene>
    <name evidence="2" type="ORF">VB774_10670</name>
</gene>